<name>A0AAD5MBP5_PARTN</name>
<dbReference type="AlphaFoldDB" id="A0AAD5MBP5"/>
<protein>
    <submittedName>
        <fullName evidence="2">Uncharacterized protein</fullName>
    </submittedName>
</protein>
<reference evidence="2" key="1">
    <citation type="submission" date="2021-06" db="EMBL/GenBank/DDBJ databases">
        <title>Parelaphostrongylus tenuis whole genome reference sequence.</title>
        <authorList>
            <person name="Garwood T.J."/>
            <person name="Larsen P.A."/>
            <person name="Fountain-Jones N.M."/>
            <person name="Garbe J.R."/>
            <person name="Macchietto M.G."/>
            <person name="Kania S.A."/>
            <person name="Gerhold R.W."/>
            <person name="Richards J.E."/>
            <person name="Wolf T.M."/>
        </authorList>
    </citation>
    <scope>NUCLEOTIDE SEQUENCE</scope>
    <source>
        <strain evidence="2">MNPRO001-30</strain>
        <tissue evidence="2">Meninges</tissue>
    </source>
</reference>
<feature type="region of interest" description="Disordered" evidence="1">
    <location>
        <begin position="1"/>
        <end position="41"/>
    </location>
</feature>
<proteinExistence type="predicted"/>
<sequence length="83" mass="9194">MVTPDDLISADAKLDTSKNSAIQRDDEEDDSESDAEGSLGITKELLDEIRSTKQNNPGMFVSAWQEDDHGVREANLNDRKINS</sequence>
<keyword evidence="3" id="KW-1185">Reference proteome</keyword>
<dbReference type="EMBL" id="JAHQIW010000107">
    <property type="protein sequence ID" value="KAJ1346057.1"/>
    <property type="molecule type" value="Genomic_DNA"/>
</dbReference>
<evidence type="ECO:0000256" key="1">
    <source>
        <dbReference type="SAM" id="MobiDB-lite"/>
    </source>
</evidence>
<comment type="caution">
    <text evidence="2">The sequence shown here is derived from an EMBL/GenBank/DDBJ whole genome shotgun (WGS) entry which is preliminary data.</text>
</comment>
<gene>
    <name evidence="2" type="ORF">KIN20_000738</name>
</gene>
<evidence type="ECO:0000313" key="2">
    <source>
        <dbReference type="EMBL" id="KAJ1346057.1"/>
    </source>
</evidence>
<feature type="compositionally biased region" description="Acidic residues" evidence="1">
    <location>
        <begin position="25"/>
        <end position="35"/>
    </location>
</feature>
<organism evidence="2 3">
    <name type="scientific">Parelaphostrongylus tenuis</name>
    <name type="common">Meningeal worm</name>
    <dbReference type="NCBI Taxonomy" id="148309"/>
    <lineage>
        <taxon>Eukaryota</taxon>
        <taxon>Metazoa</taxon>
        <taxon>Ecdysozoa</taxon>
        <taxon>Nematoda</taxon>
        <taxon>Chromadorea</taxon>
        <taxon>Rhabditida</taxon>
        <taxon>Rhabditina</taxon>
        <taxon>Rhabditomorpha</taxon>
        <taxon>Strongyloidea</taxon>
        <taxon>Metastrongylidae</taxon>
        <taxon>Parelaphostrongylus</taxon>
    </lineage>
</organism>
<evidence type="ECO:0000313" key="3">
    <source>
        <dbReference type="Proteomes" id="UP001196413"/>
    </source>
</evidence>
<accession>A0AAD5MBP5</accession>
<dbReference type="Proteomes" id="UP001196413">
    <property type="component" value="Unassembled WGS sequence"/>
</dbReference>